<accession>A0A2T7SP55</accession>
<dbReference type="STRING" id="1440053.GCA_000718095_03373"/>
<name>A0A2T7SP55_9ACTN</name>
<dbReference type="Proteomes" id="UP000245992">
    <property type="component" value="Unassembled WGS sequence"/>
</dbReference>
<feature type="coiled-coil region" evidence="1">
    <location>
        <begin position="110"/>
        <end position="137"/>
    </location>
</feature>
<evidence type="ECO:0000256" key="1">
    <source>
        <dbReference type="SAM" id="Coils"/>
    </source>
</evidence>
<dbReference type="AlphaFoldDB" id="A0A2T7SP55"/>
<dbReference type="EMBL" id="AZSP01000384">
    <property type="protein sequence ID" value="PVE04639.1"/>
    <property type="molecule type" value="Genomic_DNA"/>
</dbReference>
<dbReference type="RefSeq" id="WP_051745989.1">
    <property type="nucleotide sequence ID" value="NZ_AZSP01000384.1"/>
</dbReference>
<proteinExistence type="predicted"/>
<keyword evidence="3" id="KW-1185">Reference proteome</keyword>
<organism evidence="2 3">
    <name type="scientific">Streptomyces scopuliridis RB72</name>
    <dbReference type="NCBI Taxonomy" id="1440053"/>
    <lineage>
        <taxon>Bacteria</taxon>
        <taxon>Bacillati</taxon>
        <taxon>Actinomycetota</taxon>
        <taxon>Actinomycetes</taxon>
        <taxon>Kitasatosporales</taxon>
        <taxon>Streptomycetaceae</taxon>
        <taxon>Streptomyces</taxon>
    </lineage>
</organism>
<gene>
    <name evidence="2" type="ORF">Y717_10615</name>
</gene>
<evidence type="ECO:0000313" key="3">
    <source>
        <dbReference type="Proteomes" id="UP000245992"/>
    </source>
</evidence>
<sequence>MSDSISVRITLDSYDLMHPREKQTQVYVQIPEVARVSYMLPAERFQGLKDRAWPEVLDVADEHYERGWAVEDSTTVAARAAVRAWLRDDANRDEMQAAFEADHARRDPVARKLLEENERLRARVAELEQLAVAARALHVQYPDSEHCQHDGESWPCPTVEALNAHNTAPGPDGEADRIVAYRNSDRPGVLLCREHGDGWVGLTPLTSEDLPDGGLCTWGWPKSEQCGRDVLITEAGDPR</sequence>
<protein>
    <submittedName>
        <fullName evidence="2">Uncharacterized protein</fullName>
    </submittedName>
</protein>
<evidence type="ECO:0000313" key="2">
    <source>
        <dbReference type="EMBL" id="PVE04639.1"/>
    </source>
</evidence>
<dbReference type="OrthoDB" id="4337792at2"/>
<keyword evidence="1" id="KW-0175">Coiled coil</keyword>
<reference evidence="2 3" key="1">
    <citation type="submission" date="2013-12" db="EMBL/GenBank/DDBJ databases">
        <title>Annotated genome of Streptomyces scopuliridis.</title>
        <authorList>
            <person name="Olson J.B."/>
        </authorList>
    </citation>
    <scope>NUCLEOTIDE SEQUENCE [LARGE SCALE GENOMIC DNA]</scope>
    <source>
        <strain evidence="2 3">RB72</strain>
    </source>
</reference>
<comment type="caution">
    <text evidence="2">The sequence shown here is derived from an EMBL/GenBank/DDBJ whole genome shotgun (WGS) entry which is preliminary data.</text>
</comment>